<name>A0A9P1FL36_9DINO</name>
<dbReference type="SUPFAM" id="SSF55729">
    <property type="entry name" value="Acyl-CoA N-acyltransferases (Nat)"/>
    <property type="match status" value="1"/>
</dbReference>
<feature type="non-terminal residue" evidence="2">
    <location>
        <position position="84"/>
    </location>
</feature>
<reference evidence="3 4" key="2">
    <citation type="submission" date="2024-05" db="EMBL/GenBank/DDBJ databases">
        <authorList>
            <person name="Chen Y."/>
            <person name="Shah S."/>
            <person name="Dougan E. K."/>
            <person name="Thang M."/>
            <person name="Chan C."/>
        </authorList>
    </citation>
    <scope>NUCLEOTIDE SEQUENCE [LARGE SCALE GENOMIC DNA]</scope>
</reference>
<protein>
    <recommendedName>
        <fullName evidence="1">N-acetyltransferase domain-containing protein</fullName>
    </recommendedName>
</protein>
<dbReference type="AlphaFoldDB" id="A0A9P1FL36"/>
<organism evidence="2">
    <name type="scientific">Cladocopium goreaui</name>
    <dbReference type="NCBI Taxonomy" id="2562237"/>
    <lineage>
        <taxon>Eukaryota</taxon>
        <taxon>Sar</taxon>
        <taxon>Alveolata</taxon>
        <taxon>Dinophyceae</taxon>
        <taxon>Suessiales</taxon>
        <taxon>Symbiodiniaceae</taxon>
        <taxon>Cladocopium</taxon>
    </lineage>
</organism>
<reference evidence="2" key="1">
    <citation type="submission" date="2022-10" db="EMBL/GenBank/DDBJ databases">
        <authorList>
            <person name="Chen Y."/>
            <person name="Dougan E. K."/>
            <person name="Chan C."/>
            <person name="Rhodes N."/>
            <person name="Thang M."/>
        </authorList>
    </citation>
    <scope>NUCLEOTIDE SEQUENCE</scope>
</reference>
<dbReference type="EMBL" id="CAMXCT020000519">
    <property type="protein sequence ID" value="CAL1133256.1"/>
    <property type="molecule type" value="Genomic_DNA"/>
</dbReference>
<comment type="caution">
    <text evidence="2">The sequence shown here is derived from an EMBL/GenBank/DDBJ whole genome shotgun (WGS) entry which is preliminary data.</text>
</comment>
<sequence length="84" mass="9437">MQGAFDEGRSATKNYQLLLVGVRLGDELVVVQVEHADHGGRMPLAMCELQKRGDLLHLSSVMVRPSFRRLGLARQLLRKARRIA</sequence>
<dbReference type="GO" id="GO:0016747">
    <property type="term" value="F:acyltransferase activity, transferring groups other than amino-acyl groups"/>
    <property type="evidence" value="ECO:0007669"/>
    <property type="project" value="InterPro"/>
</dbReference>
<dbReference type="Pfam" id="PF00583">
    <property type="entry name" value="Acetyltransf_1"/>
    <property type="match status" value="1"/>
</dbReference>
<dbReference type="InterPro" id="IPR000182">
    <property type="entry name" value="GNAT_dom"/>
</dbReference>
<dbReference type="Gene3D" id="3.40.630.30">
    <property type="match status" value="1"/>
</dbReference>
<dbReference type="EMBL" id="CAMXCT030000519">
    <property type="protein sequence ID" value="CAL4767193.1"/>
    <property type="molecule type" value="Genomic_DNA"/>
</dbReference>
<evidence type="ECO:0000313" key="3">
    <source>
        <dbReference type="EMBL" id="CAL4767193.1"/>
    </source>
</evidence>
<evidence type="ECO:0000313" key="4">
    <source>
        <dbReference type="Proteomes" id="UP001152797"/>
    </source>
</evidence>
<dbReference type="InterPro" id="IPR016181">
    <property type="entry name" value="Acyl_CoA_acyltransferase"/>
</dbReference>
<keyword evidence="4" id="KW-1185">Reference proteome</keyword>
<feature type="domain" description="N-acetyltransferase" evidence="1">
    <location>
        <begin position="30"/>
        <end position="84"/>
    </location>
</feature>
<dbReference type="EMBL" id="CAMXCT010000519">
    <property type="protein sequence ID" value="CAI3979881.1"/>
    <property type="molecule type" value="Genomic_DNA"/>
</dbReference>
<accession>A0A9P1FL36</accession>
<dbReference type="Proteomes" id="UP001152797">
    <property type="component" value="Unassembled WGS sequence"/>
</dbReference>
<evidence type="ECO:0000259" key="1">
    <source>
        <dbReference type="Pfam" id="PF00583"/>
    </source>
</evidence>
<proteinExistence type="predicted"/>
<evidence type="ECO:0000313" key="2">
    <source>
        <dbReference type="EMBL" id="CAI3979881.1"/>
    </source>
</evidence>
<dbReference type="CDD" id="cd04301">
    <property type="entry name" value="NAT_SF"/>
    <property type="match status" value="1"/>
</dbReference>
<gene>
    <name evidence="2" type="ORF">C1SCF055_LOCUS7803</name>
</gene>